<dbReference type="Proteomes" id="UP001596060">
    <property type="component" value="Unassembled WGS sequence"/>
</dbReference>
<evidence type="ECO:0000313" key="2">
    <source>
        <dbReference type="Proteomes" id="UP001596060"/>
    </source>
</evidence>
<dbReference type="RefSeq" id="WP_377817372.1">
    <property type="nucleotide sequence ID" value="NZ_JBHSLU010000062.1"/>
</dbReference>
<keyword evidence="2" id="KW-1185">Reference proteome</keyword>
<accession>A0ABW0P303</accession>
<comment type="caution">
    <text evidence="1">The sequence shown here is derived from an EMBL/GenBank/DDBJ whole genome shotgun (WGS) entry which is preliminary data.</text>
</comment>
<name>A0ABW0P303_9HYPH</name>
<reference evidence="2" key="1">
    <citation type="journal article" date="2019" name="Int. J. Syst. Evol. Microbiol.">
        <title>The Global Catalogue of Microorganisms (GCM) 10K type strain sequencing project: providing services to taxonomists for standard genome sequencing and annotation.</title>
        <authorList>
            <consortium name="The Broad Institute Genomics Platform"/>
            <consortium name="The Broad Institute Genome Sequencing Center for Infectious Disease"/>
            <person name="Wu L."/>
            <person name="Ma J."/>
        </authorList>
    </citation>
    <scope>NUCLEOTIDE SEQUENCE [LARGE SCALE GENOMIC DNA]</scope>
    <source>
        <strain evidence="2">CCUG 43117</strain>
    </source>
</reference>
<organism evidence="1 2">
    <name type="scientific">Bosea massiliensis</name>
    <dbReference type="NCBI Taxonomy" id="151419"/>
    <lineage>
        <taxon>Bacteria</taxon>
        <taxon>Pseudomonadati</taxon>
        <taxon>Pseudomonadota</taxon>
        <taxon>Alphaproteobacteria</taxon>
        <taxon>Hyphomicrobiales</taxon>
        <taxon>Boseaceae</taxon>
        <taxon>Bosea</taxon>
    </lineage>
</organism>
<sequence>MAVDEPGKTGDRLRHELCAIKGGCASQIGPSRSTALIDLMKITEEVFNSLNVDQKGDVAAEMFHLIACPERD</sequence>
<evidence type="ECO:0000313" key="1">
    <source>
        <dbReference type="EMBL" id="MFC5507080.1"/>
    </source>
</evidence>
<gene>
    <name evidence="1" type="ORF">ACFPN9_17725</name>
</gene>
<protein>
    <submittedName>
        <fullName evidence="1">Uncharacterized protein</fullName>
    </submittedName>
</protein>
<proteinExistence type="predicted"/>
<dbReference type="EMBL" id="JBHSLU010000062">
    <property type="protein sequence ID" value="MFC5507080.1"/>
    <property type="molecule type" value="Genomic_DNA"/>
</dbReference>